<dbReference type="InterPro" id="IPR000427">
    <property type="entry name" value="Papillomavirus_E2_C"/>
</dbReference>
<keyword evidence="5 12" id="KW-0597">Phosphoprotein</keyword>
<keyword evidence="10 12" id="KW-0010">Activator</keyword>
<evidence type="ECO:0000256" key="13">
    <source>
        <dbReference type="SAM" id="MobiDB-lite"/>
    </source>
</evidence>
<dbReference type="SUPFAM" id="SSF51332">
    <property type="entry name" value="E2 regulatory, transactivation domain"/>
    <property type="match status" value="1"/>
</dbReference>
<keyword evidence="7 12" id="KW-0235">DNA replication</keyword>
<dbReference type="InterPro" id="IPR033668">
    <property type="entry name" value="Reg_prot_E2"/>
</dbReference>
<keyword evidence="11 12" id="KW-0804">Transcription</keyword>
<dbReference type="GO" id="GO:0042025">
    <property type="term" value="C:host cell nucleus"/>
    <property type="evidence" value="ECO:0007669"/>
    <property type="project" value="UniProtKB-SubCell"/>
</dbReference>
<comment type="function">
    <text evidence="12">Plays a role in the initiation of viral DNA replication. A dimer of E2 interacts with a dimer of E1 in order to improve specificity of E1 DNA binding activity. Once the complex recognizes and binds DNA at specific sites, the E2 dimer is removed from DNA. E2 also regulates viral transcription through binding to the E2RE response element (5'-ACCNNNNNNGGT-3') present in multiple copies in the regulatory regions of the viral genome. Activates or represses transcription depending on E2RE's position with regards to proximal promoter elements including the TATA-box. Repression occurs by sterically hindering the assembly of the transcription initiation complex.</text>
</comment>
<dbReference type="InterPro" id="IPR042503">
    <property type="entry name" value="Regulatory_protein_E2_N_1"/>
</dbReference>
<evidence type="ECO:0000256" key="12">
    <source>
        <dbReference type="HAMAP-Rule" id="MF_04001"/>
    </source>
</evidence>
<dbReference type="Pfam" id="PF00508">
    <property type="entry name" value="PPV_E2_N"/>
    <property type="match status" value="1"/>
</dbReference>
<dbReference type="Gene3D" id="3.30.70.330">
    <property type="match status" value="1"/>
</dbReference>
<evidence type="ECO:0000256" key="9">
    <source>
        <dbReference type="ARBA" id="ARBA00023125"/>
    </source>
</evidence>
<evidence type="ECO:0000256" key="10">
    <source>
        <dbReference type="ARBA" id="ARBA00023159"/>
    </source>
</evidence>
<organism evidence="16">
    <name type="scientific">Human papillomavirus</name>
    <dbReference type="NCBI Taxonomy" id="10566"/>
    <lineage>
        <taxon>Viruses</taxon>
        <taxon>Monodnaviria</taxon>
        <taxon>Shotokuvirae</taxon>
        <taxon>Cossaviricota</taxon>
        <taxon>Papovaviricetes</taxon>
        <taxon>Zurhausenvirales</taxon>
        <taxon>Papillomaviridae</taxon>
    </lineage>
</organism>
<dbReference type="Gene3D" id="2.170.200.10">
    <property type="entry name" value="Papillomavirus E2 early protein domain"/>
    <property type="match status" value="1"/>
</dbReference>
<comment type="caution">
    <text evidence="12">Lacks conserved residue(s) required for the propagation of feature annotation.</text>
</comment>
<keyword evidence="6 12" id="KW-1048">Host nucleus</keyword>
<dbReference type="GO" id="GO:0006351">
    <property type="term" value="P:DNA-templated transcription"/>
    <property type="evidence" value="ECO:0007669"/>
    <property type="project" value="UniProtKB-UniRule"/>
</dbReference>
<dbReference type="Pfam" id="PF00511">
    <property type="entry name" value="PPV_E2_C"/>
    <property type="match status" value="1"/>
</dbReference>
<evidence type="ECO:0000313" key="16">
    <source>
        <dbReference type="EMBL" id="AQM73693.1"/>
    </source>
</evidence>
<dbReference type="InterPro" id="IPR012677">
    <property type="entry name" value="Nucleotide-bd_a/b_plait_sf"/>
</dbReference>
<evidence type="ECO:0000259" key="14">
    <source>
        <dbReference type="Pfam" id="PF00508"/>
    </source>
</evidence>
<dbReference type="GO" id="GO:0003700">
    <property type="term" value="F:DNA-binding transcription factor activity"/>
    <property type="evidence" value="ECO:0007669"/>
    <property type="project" value="UniProtKB-UniRule"/>
</dbReference>
<keyword evidence="4 12" id="KW-0244">Early protein</keyword>
<dbReference type="InterPro" id="IPR042504">
    <property type="entry name" value="Regulatory_protein_E2_N_2"/>
</dbReference>
<name>A0A1Q1PPF5_9PAPI</name>
<dbReference type="HAMAP" id="MF_04001">
    <property type="entry name" value="PPV_E2"/>
    <property type="match status" value="1"/>
</dbReference>
<dbReference type="GO" id="GO:0006275">
    <property type="term" value="P:regulation of DNA replication"/>
    <property type="evidence" value="ECO:0007669"/>
    <property type="project" value="UniProtKB-UniRule"/>
</dbReference>
<gene>
    <name evidence="12" type="primary">E2</name>
</gene>
<accession>A0A1Q1PPF5</accession>
<keyword evidence="8 12" id="KW-0805">Transcription regulation</keyword>
<comment type="similarity">
    <text evidence="12">Belongs to the papillomaviridae E2 protein family.</text>
</comment>
<evidence type="ECO:0000256" key="8">
    <source>
        <dbReference type="ARBA" id="ARBA00023015"/>
    </source>
</evidence>
<feature type="region of interest" description="Disordered" evidence="13">
    <location>
        <begin position="198"/>
        <end position="359"/>
    </location>
</feature>
<dbReference type="SUPFAM" id="SSF54957">
    <property type="entry name" value="Viral DNA-binding domain"/>
    <property type="match status" value="1"/>
</dbReference>
<evidence type="ECO:0000256" key="6">
    <source>
        <dbReference type="ARBA" id="ARBA00022562"/>
    </source>
</evidence>
<dbReference type="InterPro" id="IPR035975">
    <property type="entry name" value="E2/EBNA1_C_sf"/>
</dbReference>
<feature type="region of interest" description="DNA-binding domain" evidence="12">
    <location>
        <begin position="375"/>
        <end position="459"/>
    </location>
</feature>
<evidence type="ECO:0000259" key="15">
    <source>
        <dbReference type="Pfam" id="PF00511"/>
    </source>
</evidence>
<comment type="similarity">
    <text evidence="2">Belongs to the papillomaviridae E8^E2C protein family.</text>
</comment>
<comment type="subcellular location">
    <subcellularLocation>
        <location evidence="1 12">Host nucleus</location>
    </subcellularLocation>
</comment>
<dbReference type="EMBL" id="KX781286">
    <property type="protein sequence ID" value="AQM73693.1"/>
    <property type="molecule type" value="Genomic_DNA"/>
</dbReference>
<dbReference type="GO" id="GO:0039693">
    <property type="term" value="P:viral DNA genome replication"/>
    <property type="evidence" value="ECO:0007669"/>
    <property type="project" value="UniProtKB-UniRule"/>
</dbReference>
<evidence type="ECO:0000256" key="7">
    <source>
        <dbReference type="ARBA" id="ARBA00022705"/>
    </source>
</evidence>
<dbReference type="GO" id="GO:0000166">
    <property type="term" value="F:nucleotide binding"/>
    <property type="evidence" value="ECO:0007669"/>
    <property type="project" value="UniProtKB-UniRule"/>
</dbReference>
<evidence type="ECO:0000256" key="4">
    <source>
        <dbReference type="ARBA" id="ARBA00022518"/>
    </source>
</evidence>
<keyword evidence="3 12" id="KW-0678">Repressor</keyword>
<proteinExistence type="inferred from homology"/>
<keyword evidence="9 12" id="KW-0238">DNA-binding</keyword>
<evidence type="ECO:0000256" key="3">
    <source>
        <dbReference type="ARBA" id="ARBA00022491"/>
    </source>
</evidence>
<dbReference type="GO" id="GO:0006260">
    <property type="term" value="P:DNA replication"/>
    <property type="evidence" value="ECO:0007669"/>
    <property type="project" value="UniProtKB-KW"/>
</dbReference>
<evidence type="ECO:0000256" key="2">
    <source>
        <dbReference type="ARBA" id="ARBA00007794"/>
    </source>
</evidence>
<dbReference type="InterPro" id="IPR036050">
    <property type="entry name" value="Regulatory_protein_E2_N"/>
</dbReference>
<dbReference type="GO" id="GO:0003677">
    <property type="term" value="F:DNA binding"/>
    <property type="evidence" value="ECO:0007669"/>
    <property type="project" value="UniProtKB-UniRule"/>
</dbReference>
<dbReference type="Gene3D" id="1.10.287.30">
    <property type="entry name" value="E2 (early) protein, N terminal domain, subdomain 1"/>
    <property type="match status" value="1"/>
</dbReference>
<evidence type="ECO:0000256" key="1">
    <source>
        <dbReference type="ARBA" id="ARBA00004147"/>
    </source>
</evidence>
<feature type="domain" description="Papillomavirus E2 N-terminal" evidence="14">
    <location>
        <begin position="1"/>
        <end position="198"/>
    </location>
</feature>
<comment type="subunit">
    <text evidence="12">Binds DNA as homodimer. Interacts with protein E1; this interaction greatly increases E1 DNA-binding activity. Interacts with protein L1; this interaction enhances E2-dependent replication and transcription activation. Interacts with protein L2; this interaction inhibits E2 transcriptional activity but not DNA replication function E2. Interacts with protein E7; this interaction inhibits E7 oncogenic activity. Interacts with host TAF1; this interaction modulates E2-dependent transcriptional regulation. Interacts with host BRD4; this interaction mediates E2 transcriptional activation function. Additionally, the interaction with host BRD4 on mitotic chromosomes mediates tethering of the viral genome. Interacts with host TOPBP1; this interaction is required for optimal viral DNA replication.</text>
</comment>
<sequence length="459" mass="52082">MDTLSERFNALQENLMDIYESGRDDIETQIMHWQYLRQEQVLFYFARQHGVMRLGYQPVPPLATSEAKAKDAIGMVILLQSLQKSQYGKEPWTLTQTSLETVRSAPANCFKKGPQNIEVMFDNDPENLMVYTVWSHIYYQTLDDTWKKVEGKIDYHGAYYLEGTYKNYYIQFEIDAARFGKTGIWEVHVNEDTIFAPVTSSSPAAGEGTATSINPASQSPANGQPTATATSVSTRKRTPPRTESRRYKRKASSPTTTTTRRQKRQGQRQEDSTRRSRSTSRGRQQIPRGGDRRRRRRSRETSTSSERGRGGRSRRGPTTRSQSRSLSRSRSRSKSRSGGSSSGGGIAPADVGSSVQSLGRQHNGRLERLLEDARDPPVIVLRGDANKLKCFRFRAKKKYRDLVKYYSTTWSWVGGTTNDRIGRSRMLLAFTSNTERQLFINIMKLPPGVDWSLGSLDDL</sequence>
<comment type="PTM">
    <text evidence="12">Phosphorylated.</text>
</comment>
<dbReference type="InterPro" id="IPR001866">
    <property type="entry name" value="PPV_E2_N"/>
</dbReference>
<feature type="domain" description="Papillomavirus E2 C-terminal" evidence="15">
    <location>
        <begin position="377"/>
        <end position="455"/>
    </location>
</feature>
<reference evidence="16" key="1">
    <citation type="journal article" date="2016" name="J. Am. Acad. Dermatol.">
        <title>Human polyomavirus 6 and 7 are associated with pruritic and dyskeratotic dermatoses.</title>
        <authorList>
            <person name="Nguyen K.D."/>
            <person name="Lee E.E."/>
            <person name="Yue Y."/>
            <person name="Stork J."/>
            <person name="Pock L."/>
            <person name="North J.P."/>
            <person name="Vandergriff T."/>
            <person name="Cockerell C."/>
            <person name="Hosler G.A."/>
            <person name="Pastrana D.V."/>
            <person name="Buck C.B."/>
            <person name="Wang R.C."/>
        </authorList>
    </citation>
    <scope>NUCLEOTIDE SEQUENCE</scope>
    <source>
        <strain evidence="16">DyskB</strain>
    </source>
</reference>
<feature type="compositionally biased region" description="Polar residues" evidence="13">
    <location>
        <begin position="198"/>
        <end position="233"/>
    </location>
</feature>
<evidence type="ECO:0000256" key="5">
    <source>
        <dbReference type="ARBA" id="ARBA00022553"/>
    </source>
</evidence>
<evidence type="ECO:0000256" key="11">
    <source>
        <dbReference type="ARBA" id="ARBA00023163"/>
    </source>
</evidence>
<protein>
    <recommendedName>
        <fullName evidence="12">Regulatory protein E2</fullName>
    </recommendedName>
</protein>